<feature type="region of interest" description="Disordered" evidence="3">
    <location>
        <begin position="213"/>
        <end position="262"/>
    </location>
</feature>
<feature type="coiled-coil region" evidence="2">
    <location>
        <begin position="321"/>
        <end position="379"/>
    </location>
</feature>
<accession>A0A7M7JES5</accession>
<keyword evidence="2" id="KW-0175">Coiled coil</keyword>
<dbReference type="PANTHER" id="PTHR16127">
    <property type="entry name" value="TAXILIN"/>
    <property type="match status" value="1"/>
</dbReference>
<dbReference type="AlphaFoldDB" id="A0A7M7JES5"/>
<feature type="region of interest" description="Disordered" evidence="3">
    <location>
        <begin position="119"/>
        <end position="142"/>
    </location>
</feature>
<evidence type="ECO:0008006" key="6">
    <source>
        <dbReference type="Google" id="ProtNLM"/>
    </source>
</evidence>
<organism evidence="4 5">
    <name type="scientific">Varroa destructor</name>
    <name type="common">Honeybee mite</name>
    <dbReference type="NCBI Taxonomy" id="109461"/>
    <lineage>
        <taxon>Eukaryota</taxon>
        <taxon>Metazoa</taxon>
        <taxon>Ecdysozoa</taxon>
        <taxon>Arthropoda</taxon>
        <taxon>Chelicerata</taxon>
        <taxon>Arachnida</taxon>
        <taxon>Acari</taxon>
        <taxon>Parasitiformes</taxon>
        <taxon>Mesostigmata</taxon>
        <taxon>Gamasina</taxon>
        <taxon>Dermanyssoidea</taxon>
        <taxon>Varroidae</taxon>
        <taxon>Varroa</taxon>
    </lineage>
</organism>
<dbReference type="RefSeq" id="XP_022649081.1">
    <property type="nucleotide sequence ID" value="XM_022793346.1"/>
</dbReference>
<feature type="compositionally biased region" description="Basic and acidic residues" evidence="3">
    <location>
        <begin position="29"/>
        <end position="39"/>
    </location>
</feature>
<dbReference type="InterPro" id="IPR026183">
    <property type="entry name" value="Taxilin_fam"/>
</dbReference>
<keyword evidence="5" id="KW-1185">Reference proteome</keyword>
<reference evidence="4" key="1">
    <citation type="submission" date="2021-01" db="UniProtKB">
        <authorList>
            <consortium name="EnsemblMetazoa"/>
        </authorList>
    </citation>
    <scope>IDENTIFICATION</scope>
</reference>
<dbReference type="InParanoid" id="A0A7M7JES5"/>
<feature type="region of interest" description="Disordered" evidence="3">
    <location>
        <begin position="631"/>
        <end position="706"/>
    </location>
</feature>
<feature type="compositionally biased region" description="Polar residues" evidence="3">
    <location>
        <begin position="642"/>
        <end position="652"/>
    </location>
</feature>
<dbReference type="Pfam" id="PF09728">
    <property type="entry name" value="Taxilin"/>
    <property type="match status" value="1"/>
</dbReference>
<proteinExistence type="inferred from homology"/>
<dbReference type="PANTHER" id="PTHR16127:SF13">
    <property type="entry name" value="GH01188P"/>
    <property type="match status" value="1"/>
</dbReference>
<evidence type="ECO:0000313" key="4">
    <source>
        <dbReference type="EnsemblMetazoa" id="XP_022649081"/>
    </source>
</evidence>
<feature type="region of interest" description="Disordered" evidence="3">
    <location>
        <begin position="81"/>
        <end position="100"/>
    </location>
</feature>
<evidence type="ECO:0000256" key="2">
    <source>
        <dbReference type="SAM" id="Coils"/>
    </source>
</evidence>
<dbReference type="KEGG" id="vde:111245244"/>
<evidence type="ECO:0000256" key="1">
    <source>
        <dbReference type="ARBA" id="ARBA00009550"/>
    </source>
</evidence>
<dbReference type="Proteomes" id="UP000594260">
    <property type="component" value="Unplaced"/>
</dbReference>
<feature type="coiled-coil region" evidence="2">
    <location>
        <begin position="575"/>
        <end position="625"/>
    </location>
</feature>
<sequence>MSDVISPIPSSGLGGKDDEKNKSTPSQKQNHEQTPEQHQLEAQISESEKPLVTEAIVADVVKVISKAQETAIGVMELSTPWPAAKEQKIGSGEPKSSPDDLKLDVAEKQEGFIEQETLAKNQATSGLTPAEELASVTQKKDALEKQRLSEKEIRGLNKILFECRGSAQGVKGDVLKVLQERRLCEEECLKIEKNIGEKLAALTAEVHRSTKECMTEEVEPEARTPIPVGSGSSLGTAGKREKRANSKSATPPPSGLSGQDKDRALQDRICDLSKQEPAKKLSASSKKKAVESVLRSLGDIDTVESKLRALCELHYETLEQLRETQATAEKWKKQFQASQKENNRSLLARDRLEGLCRELQKHNNAIKEESALRRREEEEKRKHIAAKFQATLTDISTLMADTQETSAKLRQDNAQLAGKLRTLVNHYDIWEKHSENMLKQKTIEADLAMAKLREAQLLREKDVTEVEHSRKLLETATKEMQLQLKASLRNEILLREQLKLHNDKYEEFQEAIVSSNKMFTDFKGEVESMGKQTRKFEKEALQWKQRWEEANLATARVFQEKTKSDFKVETLSRLCRSLQDKLRITNKDMAELESSVASQVVTEEKIKLEEELLRKQREIEQHKHALKVRQKEVQSELAGSTEVAQKVSQDIEQTPEGIAEGPVPEAVTINDDNTDTGILPEESQEAQQANSGSSKKDAKKKNKKRH</sequence>
<evidence type="ECO:0000256" key="3">
    <source>
        <dbReference type="SAM" id="MobiDB-lite"/>
    </source>
</evidence>
<dbReference type="EnsemblMetazoa" id="XM_022793346">
    <property type="protein sequence ID" value="XP_022649081"/>
    <property type="gene ID" value="LOC111245244"/>
</dbReference>
<protein>
    <recommendedName>
        <fullName evidence="6">Alpha-taxilin</fullName>
    </recommendedName>
</protein>
<name>A0A7M7JES5_VARDE</name>
<evidence type="ECO:0000313" key="5">
    <source>
        <dbReference type="Proteomes" id="UP000594260"/>
    </source>
</evidence>
<dbReference type="GeneID" id="111245244"/>
<comment type="similarity">
    <text evidence="1">Belongs to the taxilin family.</text>
</comment>
<dbReference type="OrthoDB" id="425555at2759"/>
<feature type="region of interest" description="Disordered" evidence="3">
    <location>
        <begin position="1"/>
        <end position="49"/>
    </location>
</feature>
<dbReference type="GO" id="GO:0019905">
    <property type="term" value="F:syntaxin binding"/>
    <property type="evidence" value="ECO:0007669"/>
    <property type="project" value="InterPro"/>
</dbReference>
<feature type="compositionally biased region" description="Basic residues" evidence="3">
    <location>
        <begin position="697"/>
        <end position="706"/>
    </location>
</feature>